<reference evidence="1 2" key="1">
    <citation type="submission" date="2020-04" db="EMBL/GenBank/DDBJ databases">
        <title>Perkinsus olseni comparative genomics.</title>
        <authorList>
            <person name="Bogema D.R."/>
        </authorList>
    </citation>
    <scope>NUCLEOTIDE SEQUENCE [LARGE SCALE GENOMIC DNA]</scope>
    <source>
        <strain evidence="1">ATCC PRA-31</strain>
    </source>
</reference>
<dbReference type="Proteomes" id="UP000572268">
    <property type="component" value="Unassembled WGS sequence"/>
</dbReference>
<gene>
    <name evidence="1" type="ORF">FOL46_008461</name>
</gene>
<name>A0A7J6MMC6_PEROL</name>
<sequence>MNGTRNSILPGYMLQNNMIVYSKMFSQLEAWDKSKFMALRERVKAKGGEIVARLWCTYYDWHRALTETGIPQLADLNVVTLEPRLDDDVSDSERGLFLTDAIAEKVITNATEAGARADKLILKITSVAKTYDRSDDPSTITGYYQATTEFGADPDGDGTVFGPDGRLYYFYSRPRTLGKLEAWDKSKFMALRGRVKAKGGKIVAYLRRGLQDQFKDFDKEILKSSVREFMEAYPVDGFWMVNDWFDEDQLAVTKKRFEAFKELGIVTTVKSYYYEWHRALETGIPQLADFNVVTLEPRVKGEASDSERGLFLTDAIAEKAIKNATEAGVQADKLILEISSVAKTYDKSDDPRGSSITNYHDVITKFGADPDGDGTVFGPDGRLYYFYSRTRAIGKVRLAKRFGLHGIAVDHLELQ</sequence>
<proteinExistence type="predicted"/>
<accession>A0A7J6MMC6</accession>
<comment type="caution">
    <text evidence="1">The sequence shown here is derived from an EMBL/GenBank/DDBJ whole genome shotgun (WGS) entry which is preliminary data.</text>
</comment>
<dbReference type="EMBL" id="JABANN010000068">
    <property type="protein sequence ID" value="KAF4672733.1"/>
    <property type="molecule type" value="Genomic_DNA"/>
</dbReference>
<evidence type="ECO:0000313" key="2">
    <source>
        <dbReference type="Proteomes" id="UP000572268"/>
    </source>
</evidence>
<dbReference type="AlphaFoldDB" id="A0A7J6MMC6"/>
<organism evidence="1 2">
    <name type="scientific">Perkinsus olseni</name>
    <name type="common">Perkinsus atlanticus</name>
    <dbReference type="NCBI Taxonomy" id="32597"/>
    <lineage>
        <taxon>Eukaryota</taxon>
        <taxon>Sar</taxon>
        <taxon>Alveolata</taxon>
        <taxon>Perkinsozoa</taxon>
        <taxon>Perkinsea</taxon>
        <taxon>Perkinsida</taxon>
        <taxon>Perkinsidae</taxon>
        <taxon>Perkinsus</taxon>
    </lineage>
</organism>
<protein>
    <submittedName>
        <fullName evidence="1">Uncharacterized protein</fullName>
    </submittedName>
</protein>
<evidence type="ECO:0000313" key="1">
    <source>
        <dbReference type="EMBL" id="KAF4672733.1"/>
    </source>
</evidence>